<gene>
    <name evidence="1" type="ORF">DARMORV10_A03P25630.1</name>
</gene>
<proteinExistence type="predicted"/>
<name>A0A816V9C5_BRANA</name>
<protein>
    <submittedName>
        <fullName evidence="1">(rape) hypothetical protein</fullName>
    </submittedName>
</protein>
<dbReference type="EMBL" id="HG994357">
    <property type="protein sequence ID" value="CAF2124221.1"/>
    <property type="molecule type" value="Genomic_DNA"/>
</dbReference>
<sequence length="53" mass="6107">MVKVETYHTGSKRKPIAQLRRTINNRVSEGDTDPCVFAAVDMHDVWIQNIYDS</sequence>
<accession>A0A816V9C5</accession>
<dbReference type="Proteomes" id="UP001295469">
    <property type="component" value="Chromosome A03"/>
</dbReference>
<evidence type="ECO:0000313" key="1">
    <source>
        <dbReference type="EMBL" id="CAF2124221.1"/>
    </source>
</evidence>
<organism evidence="1">
    <name type="scientific">Brassica napus</name>
    <name type="common">Rape</name>
    <dbReference type="NCBI Taxonomy" id="3708"/>
    <lineage>
        <taxon>Eukaryota</taxon>
        <taxon>Viridiplantae</taxon>
        <taxon>Streptophyta</taxon>
        <taxon>Embryophyta</taxon>
        <taxon>Tracheophyta</taxon>
        <taxon>Spermatophyta</taxon>
        <taxon>Magnoliopsida</taxon>
        <taxon>eudicotyledons</taxon>
        <taxon>Gunneridae</taxon>
        <taxon>Pentapetalae</taxon>
        <taxon>rosids</taxon>
        <taxon>malvids</taxon>
        <taxon>Brassicales</taxon>
        <taxon>Brassicaceae</taxon>
        <taxon>Brassiceae</taxon>
        <taxon>Brassica</taxon>
    </lineage>
</organism>
<reference evidence="1" key="1">
    <citation type="submission" date="2021-01" db="EMBL/GenBank/DDBJ databases">
        <authorList>
            <consortium name="Genoscope - CEA"/>
            <person name="William W."/>
        </authorList>
    </citation>
    <scope>NUCLEOTIDE SEQUENCE</scope>
</reference>
<dbReference type="AlphaFoldDB" id="A0A816V9C5"/>